<dbReference type="RefSeq" id="WP_093392828.1">
    <property type="nucleotide sequence ID" value="NZ_FOUU01000001.1"/>
</dbReference>
<keyword evidence="2" id="KW-1185">Reference proteome</keyword>
<sequence length="90" mass="10369">MLFMAVFQYDPSDREEVIDRRLAFDKEKAGVNVIGEWFDLSGHRVFCLIEAEDEVHLASAVFPWSGIGYVEIVPVMEMDKAIKLYKKLSK</sequence>
<dbReference type="Proteomes" id="UP000199611">
    <property type="component" value="Unassembled WGS sequence"/>
</dbReference>
<dbReference type="Gene3D" id="3.30.70.3090">
    <property type="entry name" value="ORF SCO4226, nickel-binding ferredoxin-like monomer"/>
    <property type="match status" value="1"/>
</dbReference>
<organism evidence="1 2">
    <name type="scientific">Thermodesulforhabdus norvegica</name>
    <dbReference type="NCBI Taxonomy" id="39841"/>
    <lineage>
        <taxon>Bacteria</taxon>
        <taxon>Pseudomonadati</taxon>
        <taxon>Thermodesulfobacteriota</taxon>
        <taxon>Syntrophobacteria</taxon>
        <taxon>Syntrophobacterales</taxon>
        <taxon>Thermodesulforhabdaceae</taxon>
        <taxon>Thermodesulforhabdus</taxon>
    </lineage>
</organism>
<dbReference type="InterPro" id="IPR042557">
    <property type="entry name" value="SCO4226"/>
</dbReference>
<dbReference type="EMBL" id="FOUU01000001">
    <property type="protein sequence ID" value="SFM43834.1"/>
    <property type="molecule type" value="Genomic_DNA"/>
</dbReference>
<dbReference type="InterPro" id="IPR021734">
    <property type="entry name" value="DUF3303"/>
</dbReference>
<evidence type="ECO:0000313" key="1">
    <source>
        <dbReference type="EMBL" id="SFM43834.1"/>
    </source>
</evidence>
<gene>
    <name evidence="1" type="ORF">SAMN05660836_00236</name>
</gene>
<protein>
    <recommendedName>
        <fullName evidence="3">DUF3303 domain-containing protein</fullName>
    </recommendedName>
</protein>
<name>A0A1I4QUU0_9BACT</name>
<dbReference type="STRING" id="39841.SAMN05660836_00236"/>
<dbReference type="AlphaFoldDB" id="A0A1I4QUU0"/>
<proteinExistence type="predicted"/>
<evidence type="ECO:0008006" key="3">
    <source>
        <dbReference type="Google" id="ProtNLM"/>
    </source>
</evidence>
<evidence type="ECO:0000313" key="2">
    <source>
        <dbReference type="Proteomes" id="UP000199611"/>
    </source>
</evidence>
<dbReference type="Pfam" id="PF11746">
    <property type="entry name" value="DUF3303"/>
    <property type="match status" value="1"/>
</dbReference>
<reference evidence="1 2" key="1">
    <citation type="submission" date="2016-10" db="EMBL/GenBank/DDBJ databases">
        <authorList>
            <person name="de Groot N.N."/>
        </authorList>
    </citation>
    <scope>NUCLEOTIDE SEQUENCE [LARGE SCALE GENOMIC DNA]</scope>
    <source>
        <strain evidence="1 2">DSM 9990</strain>
    </source>
</reference>
<dbReference type="OrthoDB" id="5519750at2"/>
<accession>A0A1I4QUU0</accession>